<gene>
    <name evidence="2" type="ORF">FHX41_0702</name>
</gene>
<reference evidence="2 3" key="1">
    <citation type="submission" date="2019-06" db="EMBL/GenBank/DDBJ databases">
        <title>Sequencing the genomes of 1000 actinobacteria strains.</title>
        <authorList>
            <person name="Klenk H.-P."/>
        </authorList>
    </citation>
    <scope>NUCLEOTIDE SEQUENCE [LARGE SCALE GENOMIC DNA]</scope>
    <source>
        <strain evidence="2 3">DSM 45043</strain>
    </source>
</reference>
<keyword evidence="1" id="KW-0472">Membrane</keyword>
<protein>
    <recommendedName>
        <fullName evidence="4">Transmembrane protein</fullName>
    </recommendedName>
</protein>
<evidence type="ECO:0000256" key="1">
    <source>
        <dbReference type="SAM" id="Phobius"/>
    </source>
</evidence>
<comment type="caution">
    <text evidence="2">The sequence shown here is derived from an EMBL/GenBank/DDBJ whole genome shotgun (WGS) entry which is preliminary data.</text>
</comment>
<keyword evidence="1" id="KW-1133">Transmembrane helix</keyword>
<evidence type="ECO:0000313" key="2">
    <source>
        <dbReference type="EMBL" id="TQM67103.1"/>
    </source>
</evidence>
<feature type="transmembrane region" description="Helical" evidence="1">
    <location>
        <begin position="40"/>
        <end position="60"/>
    </location>
</feature>
<name>A0A543I959_9ACTN</name>
<dbReference type="EMBL" id="VFPO01000001">
    <property type="protein sequence ID" value="TQM67103.1"/>
    <property type="molecule type" value="Genomic_DNA"/>
</dbReference>
<evidence type="ECO:0008006" key="4">
    <source>
        <dbReference type="Google" id="ProtNLM"/>
    </source>
</evidence>
<dbReference type="RefSeq" id="WP_141966154.1">
    <property type="nucleotide sequence ID" value="NZ_VFPO01000001.1"/>
</dbReference>
<organism evidence="2 3">
    <name type="scientific">Actinomadura hallensis</name>
    <dbReference type="NCBI Taxonomy" id="337895"/>
    <lineage>
        <taxon>Bacteria</taxon>
        <taxon>Bacillati</taxon>
        <taxon>Actinomycetota</taxon>
        <taxon>Actinomycetes</taxon>
        <taxon>Streptosporangiales</taxon>
        <taxon>Thermomonosporaceae</taxon>
        <taxon>Actinomadura</taxon>
    </lineage>
</organism>
<keyword evidence="3" id="KW-1185">Reference proteome</keyword>
<proteinExistence type="predicted"/>
<dbReference type="AlphaFoldDB" id="A0A543I959"/>
<sequence length="162" mass="17042">MSTSVAKLGKLIFGGWFVAAMYLMLAVVMVAAALQGGGLGAVLVPWSTGLLAGAVLSLGVGTKTSSLRRALWVEGRGSWGSAEIGERLRVLHVLWFAGLGITVIAGVLTLFAYDGTQRVLAGLGTLTGLVFLIQPRTQLWSATRALNEFAREVAAQSNRFGH</sequence>
<evidence type="ECO:0000313" key="3">
    <source>
        <dbReference type="Proteomes" id="UP000316706"/>
    </source>
</evidence>
<keyword evidence="1" id="KW-0812">Transmembrane</keyword>
<dbReference type="Proteomes" id="UP000316706">
    <property type="component" value="Unassembled WGS sequence"/>
</dbReference>
<feature type="transmembrane region" description="Helical" evidence="1">
    <location>
        <begin position="93"/>
        <end position="113"/>
    </location>
</feature>
<feature type="transmembrane region" description="Helical" evidence="1">
    <location>
        <begin position="12"/>
        <end position="34"/>
    </location>
</feature>
<accession>A0A543I959</accession>